<evidence type="ECO:0000313" key="2">
    <source>
        <dbReference type="WBParaSite" id="maker-unitig_32912-snap-gene-0.4-mRNA-1"/>
    </source>
</evidence>
<reference evidence="2" key="1">
    <citation type="submission" date="2016-11" db="UniProtKB">
        <authorList>
            <consortium name="WormBaseParasite"/>
        </authorList>
    </citation>
    <scope>IDENTIFICATION</scope>
</reference>
<keyword evidence="1" id="KW-1185">Reference proteome</keyword>
<proteinExistence type="predicted"/>
<dbReference type="Proteomes" id="UP000095280">
    <property type="component" value="Unplaced"/>
</dbReference>
<accession>A0A1I8FFJ6</accession>
<evidence type="ECO:0000313" key="1">
    <source>
        <dbReference type="Proteomes" id="UP000095280"/>
    </source>
</evidence>
<dbReference type="AlphaFoldDB" id="A0A1I8FFJ6"/>
<dbReference type="WBParaSite" id="maker-unitig_32912-snap-gene-0.4-mRNA-1">
    <property type="protein sequence ID" value="maker-unitig_32912-snap-gene-0.4-mRNA-1"/>
    <property type="gene ID" value="maker-unitig_32912-snap-gene-0.4"/>
</dbReference>
<organism evidence="1 2">
    <name type="scientific">Macrostomum lignano</name>
    <dbReference type="NCBI Taxonomy" id="282301"/>
    <lineage>
        <taxon>Eukaryota</taxon>
        <taxon>Metazoa</taxon>
        <taxon>Spiralia</taxon>
        <taxon>Lophotrochozoa</taxon>
        <taxon>Platyhelminthes</taxon>
        <taxon>Rhabditophora</taxon>
        <taxon>Macrostomorpha</taxon>
        <taxon>Macrostomida</taxon>
        <taxon>Macrostomidae</taxon>
        <taxon>Macrostomum</taxon>
    </lineage>
</organism>
<protein>
    <submittedName>
        <fullName evidence="2">Polyprotein</fullName>
    </submittedName>
</protein>
<name>A0A1I8FFJ6_9PLAT</name>
<sequence>THLLVMELWGETVTWPTVGRLLRDTISCGQPCTTLAARGPLACGVSFPGNMLGSRNPAGRNLGRTKVVYGAGDEFNWRPSSRTSLAEWVSETTQGGGTGVQIATCLNAWRRLLDYGPMYSGLWLATTAQMALFLHQLATAIRK</sequence>